<dbReference type="AlphaFoldDB" id="W2JN22"/>
<accession>W2JN22</accession>
<dbReference type="EMBL" id="KI692935">
    <property type="protein sequence ID" value="ETM46256.1"/>
    <property type="molecule type" value="Genomic_DNA"/>
</dbReference>
<dbReference type="EMBL" id="KI671077">
    <property type="protein sequence ID" value="ETL47835.1"/>
    <property type="molecule type" value="Genomic_DNA"/>
</dbReference>
<evidence type="ECO:0000313" key="1">
    <source>
        <dbReference type="EMBL" id="ETL47835.1"/>
    </source>
</evidence>
<name>W2JN22_PHYNI</name>
<evidence type="ECO:0000313" key="2">
    <source>
        <dbReference type="EMBL" id="ETM46256.1"/>
    </source>
</evidence>
<gene>
    <name evidence="2" type="ORF">L914_08824</name>
    <name evidence="1" type="ORF">L916_02471</name>
</gene>
<reference evidence="2" key="2">
    <citation type="submission" date="2013-11" db="EMBL/GenBank/DDBJ databases">
        <title>The Genome Sequence of Phytophthora parasitica IAC_01/95.</title>
        <authorList>
            <consortium name="The Broad Institute Genomics Platform"/>
            <person name="Russ C."/>
            <person name="Tyler B."/>
            <person name="Panabieres F."/>
            <person name="Shan W."/>
            <person name="Tripathy S."/>
            <person name="Grunwald N."/>
            <person name="Machado M."/>
            <person name="Johnson C.S."/>
            <person name="Arredondo F."/>
            <person name="Hong C."/>
            <person name="Coffey M."/>
            <person name="Young S.K."/>
            <person name="Zeng Q."/>
            <person name="Gargeya S."/>
            <person name="Fitzgerald M."/>
            <person name="Abouelleil A."/>
            <person name="Alvarado L."/>
            <person name="Chapman S.B."/>
            <person name="Gainer-Dewar J."/>
            <person name="Goldberg J."/>
            <person name="Griggs A."/>
            <person name="Gujja S."/>
            <person name="Hansen M."/>
            <person name="Howarth C."/>
            <person name="Imamovic A."/>
            <person name="Ireland A."/>
            <person name="Larimer J."/>
            <person name="McCowan C."/>
            <person name="Murphy C."/>
            <person name="Pearson M."/>
            <person name="Poon T.W."/>
            <person name="Priest M."/>
            <person name="Roberts A."/>
            <person name="Saif S."/>
            <person name="Shea T."/>
            <person name="Sykes S."/>
            <person name="Wortman J."/>
            <person name="Nusbaum C."/>
            <person name="Birren B."/>
        </authorList>
    </citation>
    <scope>NUCLEOTIDE SEQUENCE [LARGE SCALE GENOMIC DNA]</scope>
    <source>
        <strain evidence="2">IAC_01/95</strain>
    </source>
</reference>
<protein>
    <submittedName>
        <fullName evidence="1">Uncharacterized protein</fullName>
    </submittedName>
</protein>
<organism evidence="1 3">
    <name type="scientific">Phytophthora nicotianae</name>
    <name type="common">Potato buckeye rot agent</name>
    <name type="synonym">Phytophthora parasitica</name>
    <dbReference type="NCBI Taxonomy" id="4792"/>
    <lineage>
        <taxon>Eukaryota</taxon>
        <taxon>Sar</taxon>
        <taxon>Stramenopiles</taxon>
        <taxon>Oomycota</taxon>
        <taxon>Peronosporomycetes</taxon>
        <taxon>Peronosporales</taxon>
        <taxon>Peronosporaceae</taxon>
        <taxon>Phytophthora</taxon>
    </lineage>
</organism>
<proteinExistence type="predicted"/>
<evidence type="ECO:0000313" key="3">
    <source>
        <dbReference type="Proteomes" id="UP000053864"/>
    </source>
</evidence>
<reference evidence="1 3" key="1">
    <citation type="submission" date="2013-11" db="EMBL/GenBank/DDBJ databases">
        <title>The Genome Sequence of Phytophthora parasitica CJ05E6.</title>
        <authorList>
            <consortium name="The Broad Institute Genomics Platform"/>
            <person name="Russ C."/>
            <person name="Tyler B."/>
            <person name="Panabieres F."/>
            <person name="Shan W."/>
            <person name="Tripathy S."/>
            <person name="Grunwald N."/>
            <person name="Machado M."/>
            <person name="Johnson C.S."/>
            <person name="Arredondo F."/>
            <person name="Hong C."/>
            <person name="Coffey M."/>
            <person name="Young S.K."/>
            <person name="Zeng Q."/>
            <person name="Gargeya S."/>
            <person name="Fitzgerald M."/>
            <person name="Abouelleil A."/>
            <person name="Alvarado L."/>
            <person name="Chapman S.B."/>
            <person name="Gainer-Dewar J."/>
            <person name="Goldberg J."/>
            <person name="Griggs A."/>
            <person name="Gujja S."/>
            <person name="Hansen M."/>
            <person name="Howarth C."/>
            <person name="Imamovic A."/>
            <person name="Ireland A."/>
            <person name="Larimer J."/>
            <person name="McCowan C."/>
            <person name="Murphy C."/>
            <person name="Pearson M."/>
            <person name="Poon T.W."/>
            <person name="Priest M."/>
            <person name="Roberts A."/>
            <person name="Saif S."/>
            <person name="Shea T."/>
            <person name="Sykes S."/>
            <person name="Wortman J."/>
            <person name="Nusbaum C."/>
            <person name="Birren B."/>
        </authorList>
    </citation>
    <scope>NUCLEOTIDE SEQUENCE [LARGE SCALE GENOMIC DNA]</scope>
    <source>
        <strain evidence="1 3">CJ05E6</strain>
    </source>
</reference>
<dbReference type="Proteomes" id="UP000053864">
    <property type="component" value="Unassembled WGS sequence"/>
</dbReference>
<sequence length="31" mass="3450">MPYCHDMTNKYQIQTGADSFAGVIFGELIAK</sequence>
<dbReference type="Proteomes" id="UP000054532">
    <property type="component" value="Unassembled WGS sequence"/>
</dbReference>